<proteinExistence type="predicted"/>
<accession>A0A5K7XNB7</accession>
<evidence type="ECO:0000313" key="3">
    <source>
        <dbReference type="Proteomes" id="UP000326837"/>
    </source>
</evidence>
<sequence length="83" mass="9214">MAVGVRAGFTQLPRGRKRPLPVPTAKRPRPRLDFEPRPLAFLFGSSGRWRNVWELSGRNARLVGSGAFSTPSDRAINVSSLLR</sequence>
<name>A0A5K7XNB7_9BACT</name>
<gene>
    <name evidence="2" type="ORF">PLANPX_5925</name>
</gene>
<feature type="region of interest" description="Disordered" evidence="1">
    <location>
        <begin position="1"/>
        <end position="29"/>
    </location>
</feature>
<evidence type="ECO:0000313" key="2">
    <source>
        <dbReference type="EMBL" id="BBO36313.1"/>
    </source>
</evidence>
<dbReference type="EMBL" id="AP021861">
    <property type="protein sequence ID" value="BBO36313.1"/>
    <property type="molecule type" value="Genomic_DNA"/>
</dbReference>
<organism evidence="2 3">
    <name type="scientific">Lacipirellula parvula</name>
    <dbReference type="NCBI Taxonomy" id="2650471"/>
    <lineage>
        <taxon>Bacteria</taxon>
        <taxon>Pseudomonadati</taxon>
        <taxon>Planctomycetota</taxon>
        <taxon>Planctomycetia</taxon>
        <taxon>Pirellulales</taxon>
        <taxon>Lacipirellulaceae</taxon>
        <taxon>Lacipirellula</taxon>
    </lineage>
</organism>
<dbReference type="AlphaFoldDB" id="A0A5K7XNB7"/>
<dbReference type="KEGG" id="lpav:PLANPX_5925"/>
<reference evidence="3" key="1">
    <citation type="submission" date="2019-10" db="EMBL/GenBank/DDBJ databases">
        <title>Lacipirellula parvula gen. nov., sp. nov., representing a lineage of planctomycetes widespread in freshwater anoxic habitats, and description of the family Lacipirellulaceae.</title>
        <authorList>
            <person name="Dedysh S.N."/>
            <person name="Kulichevskaya I.S."/>
            <person name="Beletsky A.V."/>
            <person name="Rakitin A.L."/>
            <person name="Mardanov A.V."/>
            <person name="Ivanova A.A."/>
            <person name="Saltykova V.X."/>
            <person name="Rijpstra W.I.C."/>
            <person name="Sinninghe Damste J.S."/>
            <person name="Ravin N.V."/>
        </authorList>
    </citation>
    <scope>NUCLEOTIDE SEQUENCE [LARGE SCALE GENOMIC DNA]</scope>
    <source>
        <strain evidence="3">PX69</strain>
    </source>
</reference>
<keyword evidence="3" id="KW-1185">Reference proteome</keyword>
<protein>
    <submittedName>
        <fullName evidence="2">Uncharacterized protein</fullName>
    </submittedName>
</protein>
<dbReference type="Proteomes" id="UP000326837">
    <property type="component" value="Chromosome"/>
</dbReference>
<evidence type="ECO:0000256" key="1">
    <source>
        <dbReference type="SAM" id="MobiDB-lite"/>
    </source>
</evidence>